<organism evidence="1 2">
    <name type="scientific">Panagrolaimus sp. ES5</name>
    <dbReference type="NCBI Taxonomy" id="591445"/>
    <lineage>
        <taxon>Eukaryota</taxon>
        <taxon>Metazoa</taxon>
        <taxon>Ecdysozoa</taxon>
        <taxon>Nematoda</taxon>
        <taxon>Chromadorea</taxon>
        <taxon>Rhabditida</taxon>
        <taxon>Tylenchina</taxon>
        <taxon>Panagrolaimomorpha</taxon>
        <taxon>Panagrolaimoidea</taxon>
        <taxon>Panagrolaimidae</taxon>
        <taxon>Panagrolaimus</taxon>
    </lineage>
</organism>
<sequence length="115" mass="13708">VDPYFLEDAFNRTNLEKELYRISENTVTKFIRHIKFDTKVSGYDLDETEEISADVYGLMHARYILSTDGLKEMKKKYDNAEFGYCPREKCYQQKVLPVGSFFEYKENNKHKIKNE</sequence>
<accession>A0AC34G8C0</accession>
<reference evidence="2" key="1">
    <citation type="submission" date="2022-11" db="UniProtKB">
        <authorList>
            <consortium name="WormBaseParasite"/>
        </authorList>
    </citation>
    <scope>IDENTIFICATION</scope>
</reference>
<evidence type="ECO:0000313" key="1">
    <source>
        <dbReference type="Proteomes" id="UP000887579"/>
    </source>
</evidence>
<protein>
    <submittedName>
        <fullName evidence="2">Casein kinase II subunit beta</fullName>
    </submittedName>
</protein>
<proteinExistence type="predicted"/>
<name>A0AC34G8C0_9BILA</name>
<evidence type="ECO:0000313" key="2">
    <source>
        <dbReference type="WBParaSite" id="ES5_v2.g25582.t1"/>
    </source>
</evidence>
<dbReference type="Proteomes" id="UP000887579">
    <property type="component" value="Unplaced"/>
</dbReference>
<dbReference type="WBParaSite" id="ES5_v2.g25582.t1">
    <property type="protein sequence ID" value="ES5_v2.g25582.t1"/>
    <property type="gene ID" value="ES5_v2.g25582"/>
</dbReference>